<keyword evidence="2" id="KW-1185">Reference proteome</keyword>
<evidence type="ECO:0000313" key="2">
    <source>
        <dbReference type="Proteomes" id="UP000054047"/>
    </source>
</evidence>
<sequence>MKKKTASNSFEQLVEIAEKEQHMLEMVTRERGTLDSAMINAITEVVRDLNLRDRENDHYELPDKETNSKYAQVENQDFQLLCPSHWIVPYSEKRVLLY</sequence>
<proteinExistence type="predicted"/>
<dbReference type="AlphaFoldDB" id="A0A0C2GUV7"/>
<evidence type="ECO:0000313" key="1">
    <source>
        <dbReference type="EMBL" id="KIH62784.1"/>
    </source>
</evidence>
<organism evidence="1 2">
    <name type="scientific">Ancylostoma duodenale</name>
    <dbReference type="NCBI Taxonomy" id="51022"/>
    <lineage>
        <taxon>Eukaryota</taxon>
        <taxon>Metazoa</taxon>
        <taxon>Ecdysozoa</taxon>
        <taxon>Nematoda</taxon>
        <taxon>Chromadorea</taxon>
        <taxon>Rhabditida</taxon>
        <taxon>Rhabditina</taxon>
        <taxon>Rhabditomorpha</taxon>
        <taxon>Strongyloidea</taxon>
        <taxon>Ancylostomatidae</taxon>
        <taxon>Ancylostomatinae</taxon>
        <taxon>Ancylostoma</taxon>
    </lineage>
</organism>
<dbReference type="EMBL" id="KN729081">
    <property type="protein sequence ID" value="KIH62784.1"/>
    <property type="molecule type" value="Genomic_DNA"/>
</dbReference>
<dbReference type="Proteomes" id="UP000054047">
    <property type="component" value="Unassembled WGS sequence"/>
</dbReference>
<accession>A0A0C2GUV7</accession>
<gene>
    <name evidence="1" type="ORF">ANCDUO_06931</name>
</gene>
<protein>
    <submittedName>
        <fullName evidence="1">Uncharacterized protein</fullName>
    </submittedName>
</protein>
<reference evidence="1 2" key="1">
    <citation type="submission" date="2013-12" db="EMBL/GenBank/DDBJ databases">
        <title>Draft genome of the parsitic nematode Ancylostoma duodenale.</title>
        <authorList>
            <person name="Mitreva M."/>
        </authorList>
    </citation>
    <scope>NUCLEOTIDE SEQUENCE [LARGE SCALE GENOMIC DNA]</scope>
    <source>
        <strain evidence="1 2">Zhejiang</strain>
    </source>
</reference>
<name>A0A0C2GUV7_9BILA</name>